<keyword evidence="3" id="KW-0413">Isomerase</keyword>
<sequence>MISPKVTIHLDRLKANFDLVKKQVNGKTIMAVVKANGYGHGGATCAKTLEGHGCDFFAVFSMDEGIELREAGIQSDILIFSRLDKSRLN</sequence>
<dbReference type="Pfam" id="PF01168">
    <property type="entry name" value="Ala_racemase_N"/>
    <property type="match status" value="1"/>
</dbReference>
<dbReference type="InterPro" id="IPR029066">
    <property type="entry name" value="PLP-binding_barrel"/>
</dbReference>
<dbReference type="PANTHER" id="PTHR30511">
    <property type="entry name" value="ALANINE RACEMASE"/>
    <property type="match status" value="1"/>
</dbReference>
<gene>
    <name evidence="5" type="ORF">METZ01_LOCUS284500</name>
</gene>
<protein>
    <recommendedName>
        <fullName evidence="4">Alanine racemase N-terminal domain-containing protein</fullName>
    </recommendedName>
</protein>
<reference evidence="5" key="1">
    <citation type="submission" date="2018-05" db="EMBL/GenBank/DDBJ databases">
        <authorList>
            <person name="Lanie J.A."/>
            <person name="Ng W.-L."/>
            <person name="Kazmierczak K.M."/>
            <person name="Andrzejewski T.M."/>
            <person name="Davidsen T.M."/>
            <person name="Wayne K.J."/>
            <person name="Tettelin H."/>
            <person name="Glass J.I."/>
            <person name="Rusch D."/>
            <person name="Podicherti R."/>
            <person name="Tsui H.-C.T."/>
            <person name="Winkler M.E."/>
        </authorList>
    </citation>
    <scope>NUCLEOTIDE SEQUENCE</scope>
</reference>
<evidence type="ECO:0000256" key="3">
    <source>
        <dbReference type="ARBA" id="ARBA00023235"/>
    </source>
</evidence>
<dbReference type="AlphaFoldDB" id="A0A382L4I8"/>
<dbReference type="InterPro" id="IPR020622">
    <property type="entry name" value="Ala_racemase_pyridoxalP-BS"/>
</dbReference>
<proteinExistence type="predicted"/>
<evidence type="ECO:0000256" key="1">
    <source>
        <dbReference type="ARBA" id="ARBA00001933"/>
    </source>
</evidence>
<dbReference type="EMBL" id="UINC01084734">
    <property type="protein sequence ID" value="SVC31646.1"/>
    <property type="molecule type" value="Genomic_DNA"/>
</dbReference>
<evidence type="ECO:0000259" key="4">
    <source>
        <dbReference type="Pfam" id="PF01168"/>
    </source>
</evidence>
<dbReference type="GO" id="GO:0030170">
    <property type="term" value="F:pyridoxal phosphate binding"/>
    <property type="evidence" value="ECO:0007669"/>
    <property type="project" value="TreeGrafter"/>
</dbReference>
<dbReference type="InterPro" id="IPR000821">
    <property type="entry name" value="Ala_racemase"/>
</dbReference>
<keyword evidence="2" id="KW-0663">Pyridoxal phosphate</keyword>
<accession>A0A382L4I8</accession>
<dbReference type="InterPro" id="IPR001608">
    <property type="entry name" value="Ala_racemase_N"/>
</dbReference>
<dbReference type="Gene3D" id="3.20.20.10">
    <property type="entry name" value="Alanine racemase"/>
    <property type="match status" value="1"/>
</dbReference>
<dbReference type="SUPFAM" id="SSF51419">
    <property type="entry name" value="PLP-binding barrel"/>
    <property type="match status" value="1"/>
</dbReference>
<comment type="cofactor">
    <cofactor evidence="1">
        <name>pyridoxal 5'-phosphate</name>
        <dbReference type="ChEBI" id="CHEBI:597326"/>
    </cofactor>
</comment>
<dbReference type="GO" id="GO:0030632">
    <property type="term" value="P:D-alanine biosynthetic process"/>
    <property type="evidence" value="ECO:0007669"/>
    <property type="project" value="TreeGrafter"/>
</dbReference>
<evidence type="ECO:0000313" key="5">
    <source>
        <dbReference type="EMBL" id="SVC31646.1"/>
    </source>
</evidence>
<dbReference type="GO" id="GO:0008784">
    <property type="term" value="F:alanine racemase activity"/>
    <property type="evidence" value="ECO:0007669"/>
    <property type="project" value="InterPro"/>
</dbReference>
<evidence type="ECO:0000256" key="2">
    <source>
        <dbReference type="ARBA" id="ARBA00022898"/>
    </source>
</evidence>
<dbReference type="PANTHER" id="PTHR30511:SF0">
    <property type="entry name" value="ALANINE RACEMASE, CATABOLIC-RELATED"/>
    <property type="match status" value="1"/>
</dbReference>
<dbReference type="PRINTS" id="PR00992">
    <property type="entry name" value="ALARACEMASE"/>
</dbReference>
<feature type="domain" description="Alanine racemase N-terminal" evidence="4">
    <location>
        <begin position="8"/>
        <end position="86"/>
    </location>
</feature>
<name>A0A382L4I8_9ZZZZ</name>
<feature type="non-terminal residue" evidence="5">
    <location>
        <position position="89"/>
    </location>
</feature>
<dbReference type="PROSITE" id="PS00395">
    <property type="entry name" value="ALANINE_RACEMASE"/>
    <property type="match status" value="1"/>
</dbReference>
<organism evidence="5">
    <name type="scientific">marine metagenome</name>
    <dbReference type="NCBI Taxonomy" id="408172"/>
    <lineage>
        <taxon>unclassified sequences</taxon>
        <taxon>metagenomes</taxon>
        <taxon>ecological metagenomes</taxon>
    </lineage>
</organism>
<dbReference type="GO" id="GO:0005829">
    <property type="term" value="C:cytosol"/>
    <property type="evidence" value="ECO:0007669"/>
    <property type="project" value="TreeGrafter"/>
</dbReference>